<dbReference type="InterPro" id="IPR036138">
    <property type="entry name" value="PBP_dimer_sf"/>
</dbReference>
<evidence type="ECO:0000313" key="3">
    <source>
        <dbReference type="Proteomes" id="UP000264719"/>
    </source>
</evidence>
<dbReference type="GO" id="GO:0051301">
    <property type="term" value="P:cell division"/>
    <property type="evidence" value="ECO:0007669"/>
    <property type="project" value="UniProtKB-KW"/>
</dbReference>
<gene>
    <name evidence="2" type="ORF">DCS45_14070</name>
</gene>
<sequence>MIRTPLRPLARILKARHQGENPDAIERENIRLRHEEMRDRDRRRAEGRLLVMGAMFFCAFIVIGGRMAVLAQSEPAEPRASAAGASILAQRADIVDRKGRILATNFDTHSLYAQPQQMIEPERAVR</sequence>
<keyword evidence="2" id="KW-0131">Cell cycle</keyword>
<accession>A0A348WEM2</accession>
<keyword evidence="2" id="KW-0132">Cell division</keyword>
<dbReference type="GO" id="GO:0008658">
    <property type="term" value="F:penicillin binding"/>
    <property type="evidence" value="ECO:0007669"/>
    <property type="project" value="InterPro"/>
</dbReference>
<evidence type="ECO:0000313" key="2">
    <source>
        <dbReference type="EMBL" id="HAR52984.1"/>
    </source>
</evidence>
<dbReference type="AlphaFoldDB" id="A0A348WEM2"/>
<organism evidence="2 3">
    <name type="scientific">Roseovarius nubinhibens</name>
    <dbReference type="NCBI Taxonomy" id="314263"/>
    <lineage>
        <taxon>Bacteria</taxon>
        <taxon>Pseudomonadati</taxon>
        <taxon>Pseudomonadota</taxon>
        <taxon>Alphaproteobacteria</taxon>
        <taxon>Rhodobacterales</taxon>
        <taxon>Roseobacteraceae</taxon>
        <taxon>Roseovarius</taxon>
    </lineage>
</organism>
<feature type="transmembrane region" description="Helical" evidence="1">
    <location>
        <begin position="49"/>
        <end position="69"/>
    </location>
</feature>
<reference evidence="2 3" key="1">
    <citation type="journal article" date="2018" name="Nat. Biotechnol.">
        <title>A standardized bacterial taxonomy based on genome phylogeny substantially revises the tree of life.</title>
        <authorList>
            <person name="Parks D.H."/>
            <person name="Chuvochina M."/>
            <person name="Waite D.W."/>
            <person name="Rinke C."/>
            <person name="Skarshewski A."/>
            <person name="Chaumeil P.A."/>
            <person name="Hugenholtz P."/>
        </authorList>
    </citation>
    <scope>NUCLEOTIDE SEQUENCE [LARGE SCALE GENOMIC DNA]</scope>
    <source>
        <strain evidence="2">UBA9169</strain>
    </source>
</reference>
<dbReference type="EMBL" id="DMVW01000131">
    <property type="protein sequence ID" value="HAR52984.1"/>
    <property type="molecule type" value="Genomic_DNA"/>
</dbReference>
<keyword evidence="1" id="KW-0472">Membrane</keyword>
<dbReference type="SUPFAM" id="SSF56519">
    <property type="entry name" value="Penicillin binding protein dimerisation domain"/>
    <property type="match status" value="1"/>
</dbReference>
<evidence type="ECO:0000256" key="1">
    <source>
        <dbReference type="SAM" id="Phobius"/>
    </source>
</evidence>
<keyword evidence="1" id="KW-0812">Transmembrane</keyword>
<proteinExistence type="predicted"/>
<keyword evidence="1" id="KW-1133">Transmembrane helix</keyword>
<protein>
    <submittedName>
        <fullName evidence="2">Cell division protein FtsI</fullName>
    </submittedName>
</protein>
<comment type="caution">
    <text evidence="2">The sequence shown here is derived from an EMBL/GenBank/DDBJ whole genome shotgun (WGS) entry which is preliminary data.</text>
</comment>
<dbReference type="Proteomes" id="UP000264719">
    <property type="component" value="Unassembled WGS sequence"/>
</dbReference>
<name>A0A348WEM2_9RHOB</name>
<feature type="non-terminal residue" evidence="2">
    <location>
        <position position="126"/>
    </location>
</feature>
<dbReference type="Gene3D" id="3.90.1310.10">
    <property type="entry name" value="Penicillin-binding protein 2a (Domain 2)"/>
    <property type="match status" value="1"/>
</dbReference>